<evidence type="ECO:0000256" key="2">
    <source>
        <dbReference type="ARBA" id="ARBA00022475"/>
    </source>
</evidence>
<dbReference type="PANTHER" id="PTHR43646">
    <property type="entry name" value="GLYCOSYLTRANSFERASE"/>
    <property type="match status" value="1"/>
</dbReference>
<evidence type="ECO:0000259" key="6">
    <source>
        <dbReference type="Pfam" id="PF00535"/>
    </source>
</evidence>
<keyword evidence="3" id="KW-0328">Glycosyltransferase</keyword>
<dbReference type="SUPFAM" id="SSF53448">
    <property type="entry name" value="Nucleotide-diphospho-sugar transferases"/>
    <property type="match status" value="1"/>
</dbReference>
<evidence type="ECO:0000313" key="8">
    <source>
        <dbReference type="Proteomes" id="UP000643405"/>
    </source>
</evidence>
<dbReference type="Proteomes" id="UP000643405">
    <property type="component" value="Unassembled WGS sequence"/>
</dbReference>
<feature type="domain" description="Glycosyltransferase 2-like" evidence="6">
    <location>
        <begin position="9"/>
        <end position="145"/>
    </location>
</feature>
<keyword evidence="8" id="KW-1185">Reference proteome</keyword>
<dbReference type="PANTHER" id="PTHR43646:SF2">
    <property type="entry name" value="GLYCOSYLTRANSFERASE 2-LIKE DOMAIN-CONTAINING PROTEIN"/>
    <property type="match status" value="1"/>
</dbReference>
<dbReference type="AlphaFoldDB" id="A0A8J6TYS5"/>
<dbReference type="RefSeq" id="WP_188164701.1">
    <property type="nucleotide sequence ID" value="NZ_JACVVX010000003.1"/>
</dbReference>
<evidence type="ECO:0000256" key="4">
    <source>
        <dbReference type="ARBA" id="ARBA00022679"/>
    </source>
</evidence>
<keyword evidence="4" id="KW-0808">Transferase</keyword>
<dbReference type="InterPro" id="IPR001173">
    <property type="entry name" value="Glyco_trans_2-like"/>
</dbReference>
<proteinExistence type="predicted"/>
<keyword evidence="5" id="KW-0472">Membrane</keyword>
<evidence type="ECO:0000256" key="1">
    <source>
        <dbReference type="ARBA" id="ARBA00004236"/>
    </source>
</evidence>
<dbReference type="InterPro" id="IPR029044">
    <property type="entry name" value="Nucleotide-diphossugar_trans"/>
</dbReference>
<dbReference type="GO" id="GO:0016757">
    <property type="term" value="F:glycosyltransferase activity"/>
    <property type="evidence" value="ECO:0007669"/>
    <property type="project" value="UniProtKB-KW"/>
</dbReference>
<protein>
    <submittedName>
        <fullName evidence="7">Glycosyltransferase</fullName>
    </submittedName>
</protein>
<dbReference type="EMBL" id="JACVVX010000003">
    <property type="protein sequence ID" value="MBD0415269.1"/>
    <property type="molecule type" value="Genomic_DNA"/>
</dbReference>
<dbReference type="Pfam" id="PF00535">
    <property type="entry name" value="Glycos_transf_2"/>
    <property type="match status" value="1"/>
</dbReference>
<dbReference type="GO" id="GO:0005886">
    <property type="term" value="C:plasma membrane"/>
    <property type="evidence" value="ECO:0007669"/>
    <property type="project" value="UniProtKB-SubCell"/>
</dbReference>
<accession>A0A8J6TYS5</accession>
<evidence type="ECO:0000313" key="7">
    <source>
        <dbReference type="EMBL" id="MBD0415269.1"/>
    </source>
</evidence>
<organism evidence="7 8">
    <name type="scientific">Oryzicola mucosus</name>
    <dbReference type="NCBI Taxonomy" id="2767425"/>
    <lineage>
        <taxon>Bacteria</taxon>
        <taxon>Pseudomonadati</taxon>
        <taxon>Pseudomonadota</taxon>
        <taxon>Alphaproteobacteria</taxon>
        <taxon>Hyphomicrobiales</taxon>
        <taxon>Phyllobacteriaceae</taxon>
        <taxon>Oryzicola</taxon>
    </lineage>
</organism>
<keyword evidence="2" id="KW-1003">Cell membrane</keyword>
<reference evidence="7" key="1">
    <citation type="submission" date="2020-09" db="EMBL/GenBank/DDBJ databases">
        <title>Genome seq and assembly of Tianweitania sp.</title>
        <authorList>
            <person name="Chhetri G."/>
        </authorList>
    </citation>
    <scope>NUCLEOTIDE SEQUENCE</scope>
    <source>
        <strain evidence="7">Rool2</strain>
    </source>
</reference>
<name>A0A8J6TYS5_9HYPH</name>
<evidence type="ECO:0000256" key="3">
    <source>
        <dbReference type="ARBA" id="ARBA00022676"/>
    </source>
</evidence>
<comment type="subcellular location">
    <subcellularLocation>
        <location evidence="1">Cell membrane</location>
    </subcellularLocation>
</comment>
<gene>
    <name evidence="7" type="ORF">ICI42_11440</name>
</gene>
<sequence>MSASFVPVVAIPAKNEQVLLPRLIAALARQTALSKLHHPLQVVLVINNSDDGSLATALEAARRHTATLQLTIRCLDFPSSSAHVGSARRLAMDIAASREPSGVILTTDADAVPADDWVEQNLAAIALGADLVGGRIVGDKEEELRLGDGFLRRAHVHARYQELCDELAWLIDPLDHDPWPRHHDHTGASIAVRTTVYRAVGGMDPLPLREDIAFVSKARAAGFRLRHAPEVTVTVSARTHGRARGGMADCLKNWIRAEADGLPVLVDSPREVERRLRLRRALRDLGDATPEIVEQTFDHWGIASPYTQMDGGHLSICTLIEQLAGDVLDAPETEPAANAIAMLECRIAELRGIAHAA</sequence>
<comment type="caution">
    <text evidence="7">The sequence shown here is derived from an EMBL/GenBank/DDBJ whole genome shotgun (WGS) entry which is preliminary data.</text>
</comment>
<dbReference type="Gene3D" id="3.90.550.10">
    <property type="entry name" value="Spore Coat Polysaccharide Biosynthesis Protein SpsA, Chain A"/>
    <property type="match status" value="1"/>
</dbReference>
<evidence type="ECO:0000256" key="5">
    <source>
        <dbReference type="ARBA" id="ARBA00023136"/>
    </source>
</evidence>